<name>A0A382NFZ1_9ZZZZ</name>
<dbReference type="EMBL" id="UINC01099325">
    <property type="protein sequence ID" value="SVC58501.1"/>
    <property type="molecule type" value="Genomic_DNA"/>
</dbReference>
<dbReference type="AlphaFoldDB" id="A0A382NFZ1"/>
<protein>
    <submittedName>
        <fullName evidence="1">Uncharacterized protein</fullName>
    </submittedName>
</protein>
<organism evidence="1">
    <name type="scientific">marine metagenome</name>
    <dbReference type="NCBI Taxonomy" id="408172"/>
    <lineage>
        <taxon>unclassified sequences</taxon>
        <taxon>metagenomes</taxon>
        <taxon>ecological metagenomes</taxon>
    </lineage>
</organism>
<accession>A0A382NFZ1</accession>
<sequence>MSEYFIEIVNGVKTFLTGMKMTLQHYNNKEELVATLQYPHEKWPIPERNIGFENSEYNLIR</sequence>
<feature type="non-terminal residue" evidence="1">
    <location>
        <position position="61"/>
    </location>
</feature>
<gene>
    <name evidence="1" type="ORF">METZ01_LOCUS311355</name>
</gene>
<evidence type="ECO:0000313" key="1">
    <source>
        <dbReference type="EMBL" id="SVC58501.1"/>
    </source>
</evidence>
<proteinExistence type="predicted"/>
<reference evidence="1" key="1">
    <citation type="submission" date="2018-05" db="EMBL/GenBank/DDBJ databases">
        <authorList>
            <person name="Lanie J.A."/>
            <person name="Ng W.-L."/>
            <person name="Kazmierczak K.M."/>
            <person name="Andrzejewski T.M."/>
            <person name="Davidsen T.M."/>
            <person name="Wayne K.J."/>
            <person name="Tettelin H."/>
            <person name="Glass J.I."/>
            <person name="Rusch D."/>
            <person name="Podicherti R."/>
            <person name="Tsui H.-C.T."/>
            <person name="Winkler M.E."/>
        </authorList>
    </citation>
    <scope>NUCLEOTIDE SEQUENCE</scope>
</reference>